<reference evidence="9 10" key="1">
    <citation type="submission" date="2019-10" db="EMBL/GenBank/DDBJ databases">
        <authorList>
            <person name="Palmer J.M."/>
        </authorList>
    </citation>
    <scope>NUCLEOTIDE SEQUENCE [LARGE SCALE GENOMIC DNA]</scope>
    <source>
        <strain evidence="9 10">TWF696</strain>
    </source>
</reference>
<keyword evidence="10" id="KW-1185">Reference proteome</keyword>
<feature type="compositionally biased region" description="Low complexity" evidence="6">
    <location>
        <begin position="98"/>
        <end position="108"/>
    </location>
</feature>
<keyword evidence="3" id="KW-0862">Zinc</keyword>
<evidence type="ECO:0000313" key="9">
    <source>
        <dbReference type="EMBL" id="KAK6344362.1"/>
    </source>
</evidence>
<dbReference type="PANTHER" id="PTHR12486">
    <property type="entry name" value="APRATAXIN-RELATED"/>
    <property type="match status" value="1"/>
</dbReference>
<feature type="compositionally biased region" description="Basic and acidic residues" evidence="6">
    <location>
        <begin position="7"/>
        <end position="21"/>
    </location>
</feature>
<dbReference type="GO" id="GO:0000012">
    <property type="term" value="P:single strand break repair"/>
    <property type="evidence" value="ECO:0007669"/>
    <property type="project" value="TreeGrafter"/>
</dbReference>
<dbReference type="GO" id="GO:1990165">
    <property type="term" value="F:single-strand break-containing DNA binding"/>
    <property type="evidence" value="ECO:0007669"/>
    <property type="project" value="TreeGrafter"/>
</dbReference>
<dbReference type="GO" id="GO:0033699">
    <property type="term" value="F:DNA 5'-adenosine monophosphate hydrolase activity"/>
    <property type="evidence" value="ECO:0007669"/>
    <property type="project" value="TreeGrafter"/>
</dbReference>
<evidence type="ECO:0000259" key="8">
    <source>
        <dbReference type="Pfam" id="PF16278"/>
    </source>
</evidence>
<dbReference type="GO" id="GO:0046872">
    <property type="term" value="F:metal ion binding"/>
    <property type="evidence" value="ECO:0007669"/>
    <property type="project" value="UniProtKB-KW"/>
</dbReference>
<feature type="domain" description="Aprataxin C2HE/C2H2/C2HC zinc finger" evidence="8">
    <location>
        <begin position="287"/>
        <end position="345"/>
    </location>
</feature>
<organism evidence="9 10">
    <name type="scientific">Orbilia brochopaga</name>
    <dbReference type="NCBI Taxonomy" id="3140254"/>
    <lineage>
        <taxon>Eukaryota</taxon>
        <taxon>Fungi</taxon>
        <taxon>Dikarya</taxon>
        <taxon>Ascomycota</taxon>
        <taxon>Pezizomycotina</taxon>
        <taxon>Orbiliomycetes</taxon>
        <taxon>Orbiliales</taxon>
        <taxon>Orbiliaceae</taxon>
        <taxon>Orbilia</taxon>
    </lineage>
</organism>
<evidence type="ECO:0000256" key="3">
    <source>
        <dbReference type="ARBA" id="ARBA00022833"/>
    </source>
</evidence>
<name>A0AAV9UQ81_9PEZI</name>
<dbReference type="Gene3D" id="3.30.428.10">
    <property type="entry name" value="HIT-like"/>
    <property type="match status" value="1"/>
</dbReference>
<dbReference type="GO" id="GO:0003697">
    <property type="term" value="F:single-stranded DNA binding"/>
    <property type="evidence" value="ECO:0007669"/>
    <property type="project" value="TreeGrafter"/>
</dbReference>
<evidence type="ECO:0000256" key="5">
    <source>
        <dbReference type="ARBA" id="ARBA00023242"/>
    </source>
</evidence>
<dbReference type="Pfam" id="PF16278">
    <property type="entry name" value="zf-C2HE"/>
    <property type="match status" value="1"/>
</dbReference>
<accession>A0AAV9UQ81</accession>
<evidence type="ECO:0000313" key="10">
    <source>
        <dbReference type="Proteomes" id="UP001375240"/>
    </source>
</evidence>
<feature type="region of interest" description="Disordered" evidence="6">
    <location>
        <begin position="1"/>
        <end position="111"/>
    </location>
</feature>
<evidence type="ECO:0000259" key="7">
    <source>
        <dbReference type="Pfam" id="PF01230"/>
    </source>
</evidence>
<feature type="domain" description="HIT" evidence="7">
    <location>
        <begin position="133"/>
        <end position="271"/>
    </location>
</feature>
<dbReference type="PANTHER" id="PTHR12486:SF4">
    <property type="entry name" value="APRATAXIN"/>
    <property type="match status" value="1"/>
</dbReference>
<dbReference type="Proteomes" id="UP001375240">
    <property type="component" value="Unassembled WGS sequence"/>
</dbReference>
<keyword evidence="5" id="KW-0539">Nucleus</keyword>
<dbReference type="AlphaFoldDB" id="A0AAV9UQ81"/>
<dbReference type="GO" id="GO:0005634">
    <property type="term" value="C:nucleus"/>
    <property type="evidence" value="ECO:0007669"/>
    <property type="project" value="UniProtKB-SubCell"/>
</dbReference>
<keyword evidence="2" id="KW-0479">Metal-binding</keyword>
<dbReference type="InterPro" id="IPR032566">
    <property type="entry name" value="Znf-C2HE"/>
</dbReference>
<dbReference type="InterPro" id="IPR011146">
    <property type="entry name" value="HIT-like"/>
</dbReference>
<dbReference type="Pfam" id="PF01230">
    <property type="entry name" value="HIT"/>
    <property type="match status" value="1"/>
</dbReference>
<evidence type="ECO:0000256" key="6">
    <source>
        <dbReference type="SAM" id="MobiDB-lite"/>
    </source>
</evidence>
<comment type="subcellular location">
    <subcellularLocation>
        <location evidence="1">Nucleus</location>
    </subcellularLocation>
</comment>
<evidence type="ECO:0000256" key="4">
    <source>
        <dbReference type="ARBA" id="ARBA00023125"/>
    </source>
</evidence>
<dbReference type="SUPFAM" id="SSF54197">
    <property type="entry name" value="HIT-like"/>
    <property type="match status" value="1"/>
</dbReference>
<keyword evidence="4" id="KW-0238">DNA-binding</keyword>
<proteinExistence type="predicted"/>
<dbReference type="InterPro" id="IPR036265">
    <property type="entry name" value="HIT-like_sf"/>
</dbReference>
<evidence type="ECO:0000256" key="1">
    <source>
        <dbReference type="ARBA" id="ARBA00004123"/>
    </source>
</evidence>
<gene>
    <name evidence="9" type="primary">HNT3</name>
    <name evidence="9" type="ORF">TWF696_008002</name>
</gene>
<dbReference type="GO" id="GO:0003725">
    <property type="term" value="F:double-stranded RNA binding"/>
    <property type="evidence" value="ECO:0007669"/>
    <property type="project" value="TreeGrafter"/>
</dbReference>
<dbReference type="GO" id="GO:0030983">
    <property type="term" value="F:mismatched DNA binding"/>
    <property type="evidence" value="ECO:0007669"/>
    <property type="project" value="TreeGrafter"/>
</dbReference>
<protein>
    <submittedName>
        <fullName evidence="9">Aprataxin-like protein</fullName>
    </submittedName>
</protein>
<feature type="compositionally biased region" description="Basic residues" evidence="6">
    <location>
        <begin position="24"/>
        <end position="33"/>
    </location>
</feature>
<comment type="caution">
    <text evidence="9">The sequence shown here is derived from an EMBL/GenBank/DDBJ whole genome shotgun (WGS) entry which is preliminary data.</text>
</comment>
<evidence type="ECO:0000256" key="2">
    <source>
        <dbReference type="ARBA" id="ARBA00022723"/>
    </source>
</evidence>
<sequence length="350" mass="39349">MQLSNHGQEHDRRPAMDDPTHSPRPYKRSKSMKHAGDERTDSDSCPETPRADSAAVLATQPIEAGQETSAPETAAKKNAFHELMTKKPRPPAAPSIPPRGSSSRPSNPYYLNNDPRSALAAYLSNPESLPSGVILFHNADFVVISDAYPKASVHALVLPRDISVTHLHPINVLNSNPALLSSLREISEQTRTLLAKELQRTHAKYSATEQIRQKAFEALEDRAIAEPGFDPDSEESQAMLPPHRDWAACIKIGVHSRPSMSNLHVHVISEDMHSRCLKKKAHFNSFNSRFFVRLDEFPLDEDDPRIPDVGSMNSTLKGDMVCWRCKRNFGNKFKELKDHLELEYQAWRKI</sequence>
<dbReference type="EMBL" id="JAVHNQ010000006">
    <property type="protein sequence ID" value="KAK6344362.1"/>
    <property type="molecule type" value="Genomic_DNA"/>
</dbReference>